<dbReference type="RefSeq" id="WP_125468378.1">
    <property type="nucleotide sequence ID" value="NZ_RWBG01000005.1"/>
</dbReference>
<dbReference type="Proteomes" id="UP000270620">
    <property type="component" value="Unassembled WGS sequence"/>
</dbReference>
<feature type="domain" description="Outer membrane protein beta-barrel" evidence="2">
    <location>
        <begin position="7"/>
        <end position="172"/>
    </location>
</feature>
<gene>
    <name evidence="3" type="ORF">EJA19_10750</name>
</gene>
<name>A0A428JWK4_9FLAO</name>
<dbReference type="AlphaFoldDB" id="A0A428JWK4"/>
<evidence type="ECO:0000313" key="3">
    <source>
        <dbReference type="EMBL" id="RSK38533.1"/>
    </source>
</evidence>
<proteinExistence type="predicted"/>
<evidence type="ECO:0000313" key="4">
    <source>
        <dbReference type="Proteomes" id="UP000270620"/>
    </source>
</evidence>
<keyword evidence="1" id="KW-0732">Signal</keyword>
<evidence type="ECO:0000259" key="2">
    <source>
        <dbReference type="Pfam" id="PF13505"/>
    </source>
</evidence>
<evidence type="ECO:0000256" key="1">
    <source>
        <dbReference type="ARBA" id="ARBA00022729"/>
    </source>
</evidence>
<comment type="caution">
    <text evidence="3">The sequence shown here is derived from an EMBL/GenBank/DDBJ whole genome shotgun (WGS) entry which is preliminary data.</text>
</comment>
<organism evidence="3 4">
    <name type="scientific">Mangrovimonas spongiae</name>
    <dbReference type="NCBI Taxonomy" id="2494697"/>
    <lineage>
        <taxon>Bacteria</taxon>
        <taxon>Pseudomonadati</taxon>
        <taxon>Bacteroidota</taxon>
        <taxon>Flavobacteriia</taxon>
        <taxon>Flavobacteriales</taxon>
        <taxon>Flavobacteriaceae</taxon>
        <taxon>Mangrovimonas</taxon>
    </lineage>
</organism>
<dbReference type="EMBL" id="RWBG01000005">
    <property type="protein sequence ID" value="RSK38533.1"/>
    <property type="molecule type" value="Genomic_DNA"/>
</dbReference>
<dbReference type="InterPro" id="IPR027385">
    <property type="entry name" value="Beta-barrel_OMP"/>
</dbReference>
<dbReference type="OrthoDB" id="1259003at2"/>
<dbReference type="SUPFAM" id="SSF56925">
    <property type="entry name" value="OMPA-like"/>
    <property type="match status" value="1"/>
</dbReference>
<dbReference type="InterPro" id="IPR011250">
    <property type="entry name" value="OMP/PagP_B-barrel"/>
</dbReference>
<sequence length="175" mass="19628">MKKIIFLVFVIACTTVSFSQKDLYGVRVGYNISNLDFDPDANFSNQHRNGFAIGFFGEYALTTSMSIAPEIQFSAEGAKDRDLRIDYIQTPILLKFRLGDRFSIGAGPLVGVKIHEYEDGYKNFAFSGIGGLEFMITDEIFIDARYHYGLTNIIDDENDIEAKNTNIQLGIGIKI</sequence>
<protein>
    <submittedName>
        <fullName evidence="3">Porin family protein</fullName>
    </submittedName>
</protein>
<dbReference type="Gene3D" id="2.40.160.20">
    <property type="match status" value="1"/>
</dbReference>
<dbReference type="Pfam" id="PF13505">
    <property type="entry name" value="OMP_b-brl"/>
    <property type="match status" value="1"/>
</dbReference>
<keyword evidence="4" id="KW-1185">Reference proteome</keyword>
<accession>A0A428JWK4</accession>
<reference evidence="3 4" key="1">
    <citation type="submission" date="2018-12" db="EMBL/GenBank/DDBJ databases">
        <title>Mangrovimonas spongiae sp. nov., a novel member of the genus Mangrovimonas isolated from marine sponge.</title>
        <authorList>
            <person name="Zhuang L."/>
            <person name="Luo L."/>
        </authorList>
    </citation>
    <scope>NUCLEOTIDE SEQUENCE [LARGE SCALE GENOMIC DNA]</scope>
    <source>
        <strain evidence="3 4">HN-E26</strain>
    </source>
</reference>